<dbReference type="InterPro" id="IPR013830">
    <property type="entry name" value="SGNH_hydro"/>
</dbReference>
<dbReference type="Proteomes" id="UP001174934">
    <property type="component" value="Unassembled WGS sequence"/>
</dbReference>
<dbReference type="InterPro" id="IPR051532">
    <property type="entry name" value="Ester_Hydrolysis_Enzymes"/>
</dbReference>
<evidence type="ECO:0000313" key="3">
    <source>
        <dbReference type="Proteomes" id="UP001174934"/>
    </source>
</evidence>
<comment type="caution">
    <text evidence="2">The sequence shown here is derived from an EMBL/GenBank/DDBJ whole genome shotgun (WGS) entry which is preliminary data.</text>
</comment>
<reference evidence="2" key="1">
    <citation type="submission" date="2023-06" db="EMBL/GenBank/DDBJ databases">
        <title>Genome-scale phylogeny and comparative genomics of the fungal order Sordariales.</title>
        <authorList>
            <consortium name="Lawrence Berkeley National Laboratory"/>
            <person name="Hensen N."/>
            <person name="Bonometti L."/>
            <person name="Westerberg I."/>
            <person name="Brannstrom I.O."/>
            <person name="Guillou S."/>
            <person name="Cros-Aarteil S."/>
            <person name="Calhoun S."/>
            <person name="Haridas S."/>
            <person name="Kuo A."/>
            <person name="Mondo S."/>
            <person name="Pangilinan J."/>
            <person name="Riley R."/>
            <person name="LaButti K."/>
            <person name="Andreopoulos B."/>
            <person name="Lipzen A."/>
            <person name="Chen C."/>
            <person name="Yanf M."/>
            <person name="Daum C."/>
            <person name="Ng V."/>
            <person name="Clum A."/>
            <person name="Steindorff A."/>
            <person name="Ohm R."/>
            <person name="Martin F."/>
            <person name="Silar P."/>
            <person name="Natvig D."/>
            <person name="Lalanne C."/>
            <person name="Gautier V."/>
            <person name="Ament-velasquez S.L."/>
            <person name="Kruys A."/>
            <person name="Hutchinson M.I."/>
            <person name="Powell A.J."/>
            <person name="Barry K."/>
            <person name="Miller A.N."/>
            <person name="Grigoriev I.V."/>
            <person name="Debuchy R."/>
            <person name="Gladieux P."/>
            <person name="Thoren M.H."/>
            <person name="Johannesson H."/>
        </authorList>
    </citation>
    <scope>NUCLEOTIDE SEQUENCE</scope>
    <source>
        <strain evidence="2">SMH3391-2</strain>
    </source>
</reference>
<keyword evidence="3" id="KW-1185">Reference proteome</keyword>
<dbReference type="EMBL" id="JAULSR010000001">
    <property type="protein sequence ID" value="KAK0636773.1"/>
    <property type="molecule type" value="Genomic_DNA"/>
</dbReference>
<dbReference type="SUPFAM" id="SSF52266">
    <property type="entry name" value="SGNH hydrolase"/>
    <property type="match status" value="1"/>
</dbReference>
<sequence>MPTLSYLLAAAFAAQPLGLLSLSPVPLRILPLGASVTFGVGSTTGNSYRKNLRDTLRSSGHAVNIVGRHQSGEFIDNDVEATSGFVIDQIADAAIGATPVFLPNLALIDAGTNNCNNGGTVPDAGANVTSMIDNIFSLSPGVTVVLATILENKIAVQDACRVDINRQYRALAANFAEEEAKFVLVDMRSPEGPTTADLNDTRHPNDRGYEKMAVVWSQGIAEALERGFISAPASNGIPLDGGDDEDYLVE</sequence>
<evidence type="ECO:0000259" key="1">
    <source>
        <dbReference type="Pfam" id="PF13472"/>
    </source>
</evidence>
<dbReference type="GO" id="GO:0004622">
    <property type="term" value="F:phosphatidylcholine lysophospholipase activity"/>
    <property type="evidence" value="ECO:0007669"/>
    <property type="project" value="TreeGrafter"/>
</dbReference>
<proteinExistence type="predicted"/>
<feature type="domain" description="SGNH hydrolase-type esterase" evidence="1">
    <location>
        <begin position="32"/>
        <end position="210"/>
    </location>
</feature>
<dbReference type="PANTHER" id="PTHR30383">
    <property type="entry name" value="THIOESTERASE 1/PROTEASE 1/LYSOPHOSPHOLIPASE L1"/>
    <property type="match status" value="1"/>
</dbReference>
<dbReference type="Gene3D" id="3.40.50.1110">
    <property type="entry name" value="SGNH hydrolase"/>
    <property type="match status" value="1"/>
</dbReference>
<dbReference type="PANTHER" id="PTHR30383:SF31">
    <property type="entry name" value="SGNH HYDROLASE-TYPE ESTERASE DOMAIN-CONTAINING PROTEIN-RELATED"/>
    <property type="match status" value="1"/>
</dbReference>
<accession>A0AA40CGL1</accession>
<name>A0AA40CGL1_9PEZI</name>
<evidence type="ECO:0000313" key="2">
    <source>
        <dbReference type="EMBL" id="KAK0636773.1"/>
    </source>
</evidence>
<dbReference type="InterPro" id="IPR036514">
    <property type="entry name" value="SGNH_hydro_sf"/>
</dbReference>
<organism evidence="2 3">
    <name type="scientific">Bombardia bombarda</name>
    <dbReference type="NCBI Taxonomy" id="252184"/>
    <lineage>
        <taxon>Eukaryota</taxon>
        <taxon>Fungi</taxon>
        <taxon>Dikarya</taxon>
        <taxon>Ascomycota</taxon>
        <taxon>Pezizomycotina</taxon>
        <taxon>Sordariomycetes</taxon>
        <taxon>Sordariomycetidae</taxon>
        <taxon>Sordariales</taxon>
        <taxon>Lasiosphaeriaceae</taxon>
        <taxon>Bombardia</taxon>
    </lineage>
</organism>
<protein>
    <submittedName>
        <fullName evidence="2">GDSL-like Lipase/Acylhydrolase</fullName>
    </submittedName>
</protein>
<dbReference type="Pfam" id="PF13472">
    <property type="entry name" value="Lipase_GDSL_2"/>
    <property type="match status" value="1"/>
</dbReference>
<dbReference type="AlphaFoldDB" id="A0AA40CGL1"/>
<gene>
    <name evidence="2" type="ORF">B0T17DRAFT_89860</name>
</gene>